<dbReference type="InterPro" id="IPR036388">
    <property type="entry name" value="WH-like_DNA-bd_sf"/>
</dbReference>
<name>A0ABV5D4P9_9ACTN</name>
<dbReference type="EMBL" id="JBCGDC010000185">
    <property type="protein sequence ID" value="MFB6397968.1"/>
    <property type="molecule type" value="Genomic_DNA"/>
</dbReference>
<keyword evidence="2" id="KW-0472">Membrane</keyword>
<feature type="transmembrane region" description="Helical" evidence="2">
    <location>
        <begin position="154"/>
        <end position="177"/>
    </location>
</feature>
<feature type="transmembrane region" description="Helical" evidence="2">
    <location>
        <begin position="116"/>
        <end position="134"/>
    </location>
</feature>
<dbReference type="RefSeq" id="WP_375736878.1">
    <property type="nucleotide sequence ID" value="NZ_JBCGDC010000185.1"/>
</dbReference>
<gene>
    <name evidence="3" type="ORF">AAFH96_33540</name>
</gene>
<evidence type="ECO:0000313" key="4">
    <source>
        <dbReference type="Proteomes" id="UP001582793"/>
    </source>
</evidence>
<dbReference type="Gene3D" id="1.10.10.10">
    <property type="entry name" value="Winged helix-like DNA-binding domain superfamily/Winged helix DNA-binding domain"/>
    <property type="match status" value="1"/>
</dbReference>
<protein>
    <submittedName>
        <fullName evidence="3">Uncharacterized protein</fullName>
    </submittedName>
</protein>
<evidence type="ECO:0000256" key="2">
    <source>
        <dbReference type="SAM" id="Phobius"/>
    </source>
</evidence>
<comment type="caution">
    <text evidence="3">The sequence shown here is derived from an EMBL/GenBank/DDBJ whole genome shotgun (WGS) entry which is preliminary data.</text>
</comment>
<keyword evidence="4" id="KW-1185">Reference proteome</keyword>
<accession>A0ABV5D4P9</accession>
<evidence type="ECO:0000256" key="1">
    <source>
        <dbReference type="SAM" id="MobiDB-lite"/>
    </source>
</evidence>
<reference evidence="3 4" key="1">
    <citation type="submission" date="2024-04" db="EMBL/GenBank/DDBJ databases">
        <title>Polymorphospora sp. isolated from Baiyangdian Lake in Xiong'an New Area.</title>
        <authorList>
            <person name="Zhang X."/>
            <person name="Liu J."/>
        </authorList>
    </citation>
    <scope>NUCLEOTIDE SEQUENCE [LARGE SCALE GENOMIC DNA]</scope>
    <source>
        <strain evidence="3 4">2-325</strain>
    </source>
</reference>
<feature type="region of interest" description="Disordered" evidence="1">
    <location>
        <begin position="346"/>
        <end position="370"/>
    </location>
</feature>
<dbReference type="Proteomes" id="UP001582793">
    <property type="component" value="Unassembled WGS sequence"/>
</dbReference>
<proteinExistence type="predicted"/>
<feature type="region of interest" description="Disordered" evidence="1">
    <location>
        <begin position="294"/>
        <end position="323"/>
    </location>
</feature>
<evidence type="ECO:0000313" key="3">
    <source>
        <dbReference type="EMBL" id="MFB6397968.1"/>
    </source>
</evidence>
<sequence>MSLVSIYKRSGRVAESADSLRAGLLEAREVIGVRREDARARRAQDAEHRVAIADVDERAAAAARARRERVRDADESAALAELYRRAARSGARARVRADIERSAEMRALRVARVRQVTLLAGIPVLAAFAAWSTTGVQAGVVRLLGLEPGTAGWWAGWAMEPALITVVALIIIGRAVLRSAGGDTDWRADVAEWTALALSLALNLAGGWHGDGFLTALGGGLAHSVGPIGAAGTAFLIGVFDSYATAARPWDNAPRLADLNLTIPAPVPAHGEPAAPVTPPTPVPAPVVELPPAPEPTPVSEPAAPVVKATRPAKRQPSAADRVAAAIARSPKASDATIAARLGLSEATVKRHRRHAVDSVSTDTPPAKAA</sequence>
<keyword evidence="2" id="KW-0812">Transmembrane</keyword>
<keyword evidence="2" id="KW-1133">Transmembrane helix</keyword>
<organism evidence="3 4">
    <name type="scientific">Polymorphospora lycopeni</name>
    <dbReference type="NCBI Taxonomy" id="3140240"/>
    <lineage>
        <taxon>Bacteria</taxon>
        <taxon>Bacillati</taxon>
        <taxon>Actinomycetota</taxon>
        <taxon>Actinomycetes</taxon>
        <taxon>Micromonosporales</taxon>
        <taxon>Micromonosporaceae</taxon>
        <taxon>Polymorphospora</taxon>
    </lineage>
</organism>